<dbReference type="EMBL" id="FMZQ01000008">
    <property type="protein sequence ID" value="SDC95937.1"/>
    <property type="molecule type" value="Genomic_DNA"/>
</dbReference>
<gene>
    <name evidence="1" type="ORF">SAMN05216576_108205</name>
</gene>
<proteinExistence type="predicted"/>
<dbReference type="AlphaFoldDB" id="A0A1G6QW52"/>
<dbReference type="Proteomes" id="UP000199467">
    <property type="component" value="Unassembled WGS sequence"/>
</dbReference>
<evidence type="ECO:0000313" key="1">
    <source>
        <dbReference type="EMBL" id="SDC95937.1"/>
    </source>
</evidence>
<name>A0A1G6QW52_9GAMM</name>
<evidence type="ECO:0000313" key="2">
    <source>
        <dbReference type="Proteomes" id="UP000199467"/>
    </source>
</evidence>
<dbReference type="RefSeq" id="WP_026088546.1">
    <property type="nucleotide sequence ID" value="NZ_FMZQ01000008.1"/>
</dbReference>
<reference evidence="2" key="1">
    <citation type="submission" date="2016-10" db="EMBL/GenBank/DDBJ databases">
        <authorList>
            <person name="Varghese N."/>
            <person name="Submissions S."/>
        </authorList>
    </citation>
    <scope>NUCLEOTIDE SEQUENCE [LARGE SCALE GENOMIC DNA]</scope>
    <source>
        <strain evidence="2">DSM 26382</strain>
    </source>
</reference>
<accession>A0A1G6QW52</accession>
<keyword evidence="2" id="KW-1185">Reference proteome</keyword>
<sequence length="101" mass="11006">MSFHRFLALFVASALCATANLSLAEQISGQLQISLTILKRCEVSARSDDFAVQLTGHGCEHAAYQVRDGNERTLPVVREAEAGTIPFHALENAGSTLVIYW</sequence>
<organism evidence="1 2">
    <name type="scientific">Ectopseudomonas chengduensis</name>
    <dbReference type="NCBI Taxonomy" id="489632"/>
    <lineage>
        <taxon>Bacteria</taxon>
        <taxon>Pseudomonadati</taxon>
        <taxon>Pseudomonadota</taxon>
        <taxon>Gammaproteobacteria</taxon>
        <taxon>Pseudomonadales</taxon>
        <taxon>Pseudomonadaceae</taxon>
        <taxon>Ectopseudomonas</taxon>
    </lineage>
</organism>
<protein>
    <submittedName>
        <fullName evidence="1">Uncharacterized protein</fullName>
    </submittedName>
</protein>